<keyword evidence="2 7" id="KW-0409">Iron storage</keyword>
<dbReference type="GO" id="GO:0008199">
    <property type="term" value="F:ferric iron binding"/>
    <property type="evidence" value="ECO:0007669"/>
    <property type="project" value="InterPro"/>
</dbReference>
<dbReference type="GO" id="GO:0005829">
    <property type="term" value="C:cytosol"/>
    <property type="evidence" value="ECO:0007669"/>
    <property type="project" value="TreeGrafter"/>
</dbReference>
<dbReference type="PANTHER" id="PTHR11431">
    <property type="entry name" value="FERRITIN"/>
    <property type="match status" value="1"/>
</dbReference>
<dbReference type="Pfam" id="PF00210">
    <property type="entry name" value="Ferritin"/>
    <property type="match status" value="1"/>
</dbReference>
<dbReference type="GO" id="GO:0006879">
    <property type="term" value="P:intracellular iron ion homeostasis"/>
    <property type="evidence" value="ECO:0007669"/>
    <property type="project" value="UniProtKB-KW"/>
</dbReference>
<keyword evidence="7" id="KW-0963">Cytoplasm</keyword>
<comment type="subcellular location">
    <subcellularLocation>
        <location evidence="7">Cytoplasm</location>
    </subcellularLocation>
</comment>
<dbReference type="FunFam" id="1.20.1260.10:FF:000001">
    <property type="entry name" value="Non-heme ferritin"/>
    <property type="match status" value="1"/>
</dbReference>
<dbReference type="InterPro" id="IPR009078">
    <property type="entry name" value="Ferritin-like_SF"/>
</dbReference>
<accession>A0A6M0K1M4</accession>
<comment type="catalytic activity">
    <reaction evidence="7">
        <text>4 Fe(2+) + O2 + 6 H2O = 4 iron(III) oxide-hydroxide + 12 H(+)</text>
        <dbReference type="Rhea" id="RHEA:11972"/>
        <dbReference type="ChEBI" id="CHEBI:15377"/>
        <dbReference type="ChEBI" id="CHEBI:15378"/>
        <dbReference type="ChEBI" id="CHEBI:15379"/>
        <dbReference type="ChEBI" id="CHEBI:29033"/>
        <dbReference type="ChEBI" id="CHEBI:78619"/>
        <dbReference type="EC" id="1.16.3.2"/>
    </reaction>
</comment>
<dbReference type="PANTHER" id="PTHR11431:SF127">
    <property type="entry name" value="BACTERIAL NON-HEME FERRITIN"/>
    <property type="match status" value="1"/>
</dbReference>
<name>A0A6M0K1M4_9GAMM</name>
<dbReference type="SUPFAM" id="SSF47240">
    <property type="entry name" value="Ferritin-like"/>
    <property type="match status" value="1"/>
</dbReference>
<dbReference type="InterPro" id="IPR009040">
    <property type="entry name" value="Ferritin-like_diiron"/>
</dbReference>
<dbReference type="EC" id="1.16.3.2" evidence="7"/>
<dbReference type="CDD" id="cd01055">
    <property type="entry name" value="Nonheme_Ferritin"/>
    <property type="match status" value="1"/>
</dbReference>
<dbReference type="GO" id="GO:0006826">
    <property type="term" value="P:iron ion transport"/>
    <property type="evidence" value="ECO:0007669"/>
    <property type="project" value="InterPro"/>
</dbReference>
<evidence type="ECO:0000313" key="9">
    <source>
        <dbReference type="EMBL" id="NEV62497.1"/>
    </source>
</evidence>
<gene>
    <name evidence="9" type="ORF">G3446_11440</name>
</gene>
<evidence type="ECO:0000313" key="10">
    <source>
        <dbReference type="Proteomes" id="UP000483379"/>
    </source>
</evidence>
<feature type="binding site" evidence="6">
    <location>
        <position position="94"/>
    </location>
    <ligand>
        <name>Fe cation</name>
        <dbReference type="ChEBI" id="CHEBI:24875"/>
        <label>1</label>
    </ligand>
</feature>
<dbReference type="InterPro" id="IPR012347">
    <property type="entry name" value="Ferritin-like"/>
</dbReference>
<evidence type="ECO:0000256" key="3">
    <source>
        <dbReference type="ARBA" id="ARBA00022723"/>
    </source>
</evidence>
<feature type="binding site" evidence="6">
    <location>
        <position position="53"/>
    </location>
    <ligand>
        <name>Fe cation</name>
        <dbReference type="ChEBI" id="CHEBI:24875"/>
        <label>1</label>
    </ligand>
</feature>
<feature type="binding site" evidence="6">
    <location>
        <position position="17"/>
    </location>
    <ligand>
        <name>Fe cation</name>
        <dbReference type="ChEBI" id="CHEBI:24875"/>
        <label>1</label>
    </ligand>
</feature>
<keyword evidence="5 6" id="KW-0408">Iron</keyword>
<feature type="domain" description="Ferritin-like diiron" evidence="8">
    <location>
        <begin position="1"/>
        <end position="145"/>
    </location>
</feature>
<comment type="caution">
    <text evidence="9">The sequence shown here is derived from an EMBL/GenBank/DDBJ whole genome shotgun (WGS) entry which is preliminary data.</text>
</comment>
<dbReference type="AlphaFoldDB" id="A0A6M0K1M4"/>
<evidence type="ECO:0000256" key="4">
    <source>
        <dbReference type="ARBA" id="ARBA00023002"/>
    </source>
</evidence>
<evidence type="ECO:0000256" key="1">
    <source>
        <dbReference type="ARBA" id="ARBA00006950"/>
    </source>
</evidence>
<keyword evidence="3 6" id="KW-0479">Metal-binding</keyword>
<dbReference type="Proteomes" id="UP000483379">
    <property type="component" value="Unassembled WGS sequence"/>
</dbReference>
<protein>
    <recommendedName>
        <fullName evidence="7">Ferritin</fullName>
        <ecNumber evidence="7">1.16.3.2</ecNumber>
    </recommendedName>
</protein>
<dbReference type="GO" id="GO:0008198">
    <property type="term" value="F:ferrous iron binding"/>
    <property type="evidence" value="ECO:0007669"/>
    <property type="project" value="TreeGrafter"/>
</dbReference>
<dbReference type="InterPro" id="IPR008331">
    <property type="entry name" value="Ferritin_DPS_dom"/>
</dbReference>
<evidence type="ECO:0000256" key="7">
    <source>
        <dbReference type="RuleBase" id="RU361145"/>
    </source>
</evidence>
<dbReference type="InterPro" id="IPR041719">
    <property type="entry name" value="Ferritin_prok"/>
</dbReference>
<reference evidence="9 10" key="1">
    <citation type="submission" date="2020-02" db="EMBL/GenBank/DDBJ databases">
        <title>Genome sequences of Thiorhodococcus mannitoliphagus and Thiorhodococcus minor, purple sulfur photosynthetic bacteria in the gammaproteobacterial family, Chromatiaceae.</title>
        <authorList>
            <person name="Aviles F.A."/>
            <person name="Meyer T.E."/>
            <person name="Kyndt J.A."/>
        </authorList>
    </citation>
    <scope>NUCLEOTIDE SEQUENCE [LARGE SCALE GENOMIC DNA]</scope>
    <source>
        <strain evidence="9 10">DSM 11518</strain>
    </source>
</reference>
<dbReference type="Gene3D" id="1.20.1260.10">
    <property type="match status" value="1"/>
</dbReference>
<keyword evidence="10" id="KW-1185">Reference proteome</keyword>
<feature type="binding site" evidence="6">
    <location>
        <position position="50"/>
    </location>
    <ligand>
        <name>Fe cation</name>
        <dbReference type="ChEBI" id="CHEBI:24875"/>
        <label>1</label>
    </ligand>
</feature>
<dbReference type="RefSeq" id="WP_164452966.1">
    <property type="nucleotide sequence ID" value="NZ_JAAIJQ010000029.1"/>
</dbReference>
<dbReference type="GO" id="GO:0004322">
    <property type="term" value="F:ferroxidase activity"/>
    <property type="evidence" value="ECO:0007669"/>
    <property type="project" value="TreeGrafter"/>
</dbReference>
<evidence type="ECO:0000259" key="8">
    <source>
        <dbReference type="PROSITE" id="PS50905"/>
    </source>
</evidence>
<organism evidence="9 10">
    <name type="scientific">Thiorhodococcus minor</name>
    <dbReference type="NCBI Taxonomy" id="57489"/>
    <lineage>
        <taxon>Bacteria</taxon>
        <taxon>Pseudomonadati</taxon>
        <taxon>Pseudomonadota</taxon>
        <taxon>Gammaproteobacteria</taxon>
        <taxon>Chromatiales</taxon>
        <taxon>Chromatiaceae</taxon>
        <taxon>Thiorhodococcus</taxon>
    </lineage>
</organism>
<dbReference type="InterPro" id="IPR001519">
    <property type="entry name" value="Ferritin"/>
</dbReference>
<proteinExistence type="inferred from homology"/>
<feature type="binding site" evidence="6">
    <location>
        <position position="127"/>
    </location>
    <ligand>
        <name>Fe cation</name>
        <dbReference type="ChEBI" id="CHEBI:24875"/>
        <label>1</label>
    </ligand>
</feature>
<keyword evidence="4" id="KW-0560">Oxidoreductase</keyword>
<evidence type="ECO:0000256" key="2">
    <source>
        <dbReference type="ARBA" id="ARBA00022434"/>
    </source>
</evidence>
<evidence type="ECO:0000256" key="5">
    <source>
        <dbReference type="ARBA" id="ARBA00023004"/>
    </source>
</evidence>
<evidence type="ECO:0000256" key="6">
    <source>
        <dbReference type="PIRSR" id="PIRSR601519-1"/>
    </source>
</evidence>
<dbReference type="GO" id="GO:0042802">
    <property type="term" value="F:identical protein binding"/>
    <property type="evidence" value="ECO:0007669"/>
    <property type="project" value="UniProtKB-ARBA"/>
</dbReference>
<comment type="function">
    <text evidence="7">Iron-storage protein.</text>
</comment>
<dbReference type="EMBL" id="JAAIJQ010000029">
    <property type="protein sequence ID" value="NEV62497.1"/>
    <property type="molecule type" value="Genomic_DNA"/>
</dbReference>
<sequence length="174" mass="19499">MISQEMASRINAQINREMYSANFYLALSAQAEAMSLRGVAAWFFAKHGEELEHAMKMYRYLIDQDAVVRIGDVAAPEAVEPSVIEMFERTLSHERGVTANINDLVDHALSEKDHATNIFLHWFVTEQIEEEATVNDILGRVRLFGDQGQSLMLIDNELADVAKQIGQAQDTTAA</sequence>
<dbReference type="PROSITE" id="PS50905">
    <property type="entry name" value="FERRITIN_LIKE"/>
    <property type="match status" value="1"/>
</dbReference>
<comment type="similarity">
    <text evidence="1 7">Belongs to the ferritin family. Prokaryotic subfamily.</text>
</comment>